<reference evidence="1 2" key="1">
    <citation type="submission" date="2016-03" db="EMBL/GenBank/DDBJ databases">
        <title>Choanephora cucurbitarum.</title>
        <authorList>
            <person name="Min B."/>
            <person name="Park H."/>
            <person name="Park J.-H."/>
            <person name="Shin H.-D."/>
            <person name="Choi I.-G."/>
        </authorList>
    </citation>
    <scope>NUCLEOTIDE SEQUENCE [LARGE SCALE GENOMIC DNA]</scope>
    <source>
        <strain evidence="1 2">KUS-F28377</strain>
    </source>
</reference>
<accession>A0A1C7MU71</accession>
<proteinExistence type="predicted"/>
<dbReference type="InParanoid" id="A0A1C7MU71"/>
<dbReference type="AlphaFoldDB" id="A0A1C7MU71"/>
<evidence type="ECO:0000313" key="1">
    <source>
        <dbReference type="EMBL" id="OBZ80425.1"/>
    </source>
</evidence>
<keyword evidence="2" id="KW-1185">Reference proteome</keyword>
<feature type="non-terminal residue" evidence="1">
    <location>
        <position position="135"/>
    </location>
</feature>
<evidence type="ECO:0000313" key="2">
    <source>
        <dbReference type="Proteomes" id="UP000093000"/>
    </source>
</evidence>
<organism evidence="1 2">
    <name type="scientific">Choanephora cucurbitarum</name>
    <dbReference type="NCBI Taxonomy" id="101091"/>
    <lineage>
        <taxon>Eukaryota</taxon>
        <taxon>Fungi</taxon>
        <taxon>Fungi incertae sedis</taxon>
        <taxon>Mucoromycota</taxon>
        <taxon>Mucoromycotina</taxon>
        <taxon>Mucoromycetes</taxon>
        <taxon>Mucorales</taxon>
        <taxon>Mucorineae</taxon>
        <taxon>Choanephoraceae</taxon>
        <taxon>Choanephoroideae</taxon>
        <taxon>Choanephora</taxon>
    </lineage>
</organism>
<comment type="caution">
    <text evidence="1">The sequence shown here is derived from an EMBL/GenBank/DDBJ whole genome shotgun (WGS) entry which is preliminary data.</text>
</comment>
<dbReference type="EMBL" id="LUGH01002148">
    <property type="protein sequence ID" value="OBZ80425.1"/>
    <property type="molecule type" value="Genomic_DNA"/>
</dbReference>
<name>A0A1C7MU71_9FUNG</name>
<sequence>MADGGLHPQNSTSGKREQVFLYLRQPQGKMRKYVHQIRPAKMEEGYALFCRINAVEASIANLSPEAREAINVLVEQQRTAGRMIEEAICQNDKKVEECKEYTKQERSVLLLEHPLETRNLMSKYRWPLLMDCQEL</sequence>
<dbReference type="Proteomes" id="UP000093000">
    <property type="component" value="Unassembled WGS sequence"/>
</dbReference>
<gene>
    <name evidence="1" type="ORF">A0J61_11526</name>
</gene>
<protein>
    <submittedName>
        <fullName evidence="1">Uncharacterized protein</fullName>
    </submittedName>
</protein>